<dbReference type="Proteomes" id="UP001176940">
    <property type="component" value="Unassembled WGS sequence"/>
</dbReference>
<proteinExistence type="inferred from homology"/>
<evidence type="ECO:0000259" key="8">
    <source>
        <dbReference type="PROSITE" id="PS52027"/>
    </source>
</evidence>
<sequence length="265" mass="29734">MNAEEDSGLSLVESRQQYGGGRNASHPAVTQVEDTFHQLRLEAPGVQDIGRPSSGLLDEEILLYGNVPQNPGQPLVQCQLCGRRFMSHRLQKHAAVCQKTHTSRRKVFDSSKARAKGTDLEPYLHKKGNRTSPVPQVRVNSWRQKHESFLRTIRQARVVQDVIAKGGRISDLPPPPPEENPDYVSCPHCSRRFAPRAAERHIHKNWLHFRNHMGVPEAERQGSVPRKHQEVSSQSSLEVSVLPPAEDIPFIQSATCREKSSSVMA</sequence>
<organism evidence="9 10">
    <name type="scientific">Ranitomeya imitator</name>
    <name type="common">mimic poison frog</name>
    <dbReference type="NCBI Taxonomy" id="111125"/>
    <lineage>
        <taxon>Eukaryota</taxon>
        <taxon>Metazoa</taxon>
        <taxon>Chordata</taxon>
        <taxon>Craniata</taxon>
        <taxon>Vertebrata</taxon>
        <taxon>Euteleostomi</taxon>
        <taxon>Amphibia</taxon>
        <taxon>Batrachia</taxon>
        <taxon>Anura</taxon>
        <taxon>Neobatrachia</taxon>
        <taxon>Hyloidea</taxon>
        <taxon>Dendrobatidae</taxon>
        <taxon>Dendrobatinae</taxon>
        <taxon>Ranitomeya</taxon>
    </lineage>
</organism>
<evidence type="ECO:0000256" key="2">
    <source>
        <dbReference type="ARBA" id="ARBA00022723"/>
    </source>
</evidence>
<keyword evidence="3 6" id="KW-0863">Zinc-finger</keyword>
<name>A0ABN9LBP4_9NEOB</name>
<protein>
    <recommendedName>
        <fullName evidence="8">C2HC/C3H-type domain-containing protein</fullName>
    </recommendedName>
</protein>
<keyword evidence="10" id="KW-1185">Reference proteome</keyword>
<keyword evidence="5" id="KW-0175">Coiled coil</keyword>
<keyword evidence="2" id="KW-0479">Metal-binding</keyword>
<comment type="caution">
    <text evidence="9">The sequence shown here is derived from an EMBL/GenBank/DDBJ whole genome shotgun (WGS) entry which is preliminary data.</text>
</comment>
<dbReference type="InterPro" id="IPR026104">
    <property type="entry name" value="ZNF_C2HC_dom_1C"/>
</dbReference>
<evidence type="ECO:0000313" key="10">
    <source>
        <dbReference type="Proteomes" id="UP001176940"/>
    </source>
</evidence>
<evidence type="ECO:0000256" key="1">
    <source>
        <dbReference type="ARBA" id="ARBA00010843"/>
    </source>
</evidence>
<keyword evidence="4" id="KW-0862">Zinc</keyword>
<feature type="domain" description="C2HC/C3H-type" evidence="8">
    <location>
        <begin position="74"/>
        <end position="103"/>
    </location>
</feature>
<evidence type="ECO:0000256" key="5">
    <source>
        <dbReference type="ARBA" id="ARBA00023054"/>
    </source>
</evidence>
<dbReference type="PROSITE" id="PS52027">
    <property type="entry name" value="ZF_C2HC_C3H"/>
    <property type="match status" value="1"/>
</dbReference>
<comment type="similarity">
    <text evidence="1">Belongs to the ZC2HC1 family.</text>
</comment>
<feature type="region of interest" description="Disordered" evidence="7">
    <location>
        <begin position="218"/>
        <end position="239"/>
    </location>
</feature>
<dbReference type="PANTHER" id="PTHR14649">
    <property type="entry name" value="ZINC FINGER C2HC DOMAIN-CONTAINING PROTEIN 1C"/>
    <property type="match status" value="1"/>
</dbReference>
<evidence type="ECO:0000256" key="7">
    <source>
        <dbReference type="SAM" id="MobiDB-lite"/>
    </source>
</evidence>
<dbReference type="Pfam" id="PF13913">
    <property type="entry name" value="zf-C2HC_2"/>
    <property type="match status" value="2"/>
</dbReference>
<evidence type="ECO:0000256" key="4">
    <source>
        <dbReference type="ARBA" id="ARBA00022833"/>
    </source>
</evidence>
<gene>
    <name evidence="9" type="ORF">RIMI_LOCUS7475873</name>
</gene>
<reference evidence="9" key="1">
    <citation type="submission" date="2023-07" db="EMBL/GenBank/DDBJ databases">
        <authorList>
            <person name="Stuckert A."/>
        </authorList>
    </citation>
    <scope>NUCLEOTIDE SEQUENCE</scope>
</reference>
<evidence type="ECO:0000256" key="6">
    <source>
        <dbReference type="PROSITE-ProRule" id="PRU01371"/>
    </source>
</evidence>
<evidence type="ECO:0000313" key="9">
    <source>
        <dbReference type="EMBL" id="CAJ0938233.1"/>
    </source>
</evidence>
<evidence type="ECO:0000256" key="3">
    <source>
        <dbReference type="ARBA" id="ARBA00022771"/>
    </source>
</evidence>
<accession>A0ABN9LBP4</accession>
<dbReference type="Gene3D" id="3.30.160.60">
    <property type="entry name" value="Classic Zinc Finger"/>
    <property type="match status" value="1"/>
</dbReference>
<dbReference type="InterPro" id="IPR049899">
    <property type="entry name" value="Znf_C2HC_C3H"/>
</dbReference>
<dbReference type="PANTHER" id="PTHR14649:SF1">
    <property type="entry name" value="ZINC FINGER C2HC DOMAIN-CONTAINING PROTEIN 1C"/>
    <property type="match status" value="1"/>
</dbReference>
<dbReference type="EMBL" id="CAUEEQ010014198">
    <property type="protein sequence ID" value="CAJ0938233.1"/>
    <property type="molecule type" value="Genomic_DNA"/>
</dbReference>